<dbReference type="Proteomes" id="UP000808337">
    <property type="component" value="Unassembled WGS sequence"/>
</dbReference>
<comment type="caution">
    <text evidence="2">The sequence shown here is derived from an EMBL/GenBank/DDBJ whole genome shotgun (WGS) entry which is preliminary data.</text>
</comment>
<dbReference type="PANTHER" id="PTHR42754">
    <property type="entry name" value="ENDOGLUCANASE"/>
    <property type="match status" value="1"/>
</dbReference>
<proteinExistence type="predicted"/>
<protein>
    <submittedName>
        <fullName evidence="2">T9SS type A sorting domain-containing protein</fullName>
    </submittedName>
</protein>
<dbReference type="PANTHER" id="PTHR42754:SF1">
    <property type="entry name" value="LIPOPROTEIN"/>
    <property type="match status" value="1"/>
</dbReference>
<sequence length="509" mass="57835">MVKSKEYIIGVRKLISILMSFLTISSLLGQSSEFNRKIFLEKRSTILRNIILDGDSLLITGEIGRDSLGLQGFFILRTDSTGKIGSKRYFRDPLLMDQALLSGRQPFYFNNKNIILAGNFLYKSDHFILGLNENNDSIFYKVYPGSYLVRLTESLIRYNEALYLIGFVQTQNFDLDVFIQKIDTIGNKIWEKTYGIPSRDETGRAAIIEDDGLTVMISESYDPTPTIKNDTRYWIRFMHIDTSGSIIRDWKEEVTNHEGWAGTLLKYNDDYIYTTNTIGQETNFGPVVGGEIVRRDSSFNIVWRKQYGVPDSQFTGLGDMVLSRDGHLLVTGQNVDSSMNFNAARIMKICLDGSVQCEIRDTGIALPNGQSLNLMEGIVESESGSIYAVGYTYKNANFYEGLLLKINKDGCIDTICTTTAIEDQIHLEEDKVLLYPNPTRDELTIQFSDEIPKNTFVSIYDTYGRELMSSHLYESKNILDLSGLPNGVYMLQISDEKHLIATRKFIKKE</sequence>
<dbReference type="EMBL" id="JADKGY010000025">
    <property type="protein sequence ID" value="MBK9983762.1"/>
    <property type="molecule type" value="Genomic_DNA"/>
</dbReference>
<feature type="domain" description="Secretion system C-terminal sorting" evidence="1">
    <location>
        <begin position="434"/>
        <end position="506"/>
    </location>
</feature>
<organism evidence="2 3">
    <name type="scientific">Candidatus Opimibacter skivensis</name>
    <dbReference type="NCBI Taxonomy" id="2982028"/>
    <lineage>
        <taxon>Bacteria</taxon>
        <taxon>Pseudomonadati</taxon>
        <taxon>Bacteroidota</taxon>
        <taxon>Saprospiria</taxon>
        <taxon>Saprospirales</taxon>
        <taxon>Saprospiraceae</taxon>
        <taxon>Candidatus Opimibacter</taxon>
    </lineage>
</organism>
<dbReference type="InterPro" id="IPR026444">
    <property type="entry name" value="Secre_tail"/>
</dbReference>
<gene>
    <name evidence="2" type="ORF">IPP15_15560</name>
</gene>
<accession>A0A9D7SVA6</accession>
<dbReference type="AlphaFoldDB" id="A0A9D7SVA6"/>
<name>A0A9D7SVA6_9BACT</name>
<dbReference type="Pfam" id="PF18962">
    <property type="entry name" value="Por_Secre_tail"/>
    <property type="match status" value="1"/>
</dbReference>
<evidence type="ECO:0000259" key="1">
    <source>
        <dbReference type="Pfam" id="PF18962"/>
    </source>
</evidence>
<evidence type="ECO:0000313" key="3">
    <source>
        <dbReference type="Proteomes" id="UP000808337"/>
    </source>
</evidence>
<evidence type="ECO:0000313" key="2">
    <source>
        <dbReference type="EMBL" id="MBK9983762.1"/>
    </source>
</evidence>
<reference evidence="2 3" key="1">
    <citation type="submission" date="2020-10" db="EMBL/GenBank/DDBJ databases">
        <title>Connecting structure to function with the recovery of over 1000 high-quality activated sludge metagenome-assembled genomes encoding full-length rRNA genes using long-read sequencing.</title>
        <authorList>
            <person name="Singleton C.M."/>
            <person name="Petriglieri F."/>
            <person name="Kristensen J.M."/>
            <person name="Kirkegaard R.H."/>
            <person name="Michaelsen T.Y."/>
            <person name="Andersen M.H."/>
            <person name="Karst S.M."/>
            <person name="Dueholm M.S."/>
            <person name="Nielsen P.H."/>
            <person name="Albertsen M."/>
        </authorList>
    </citation>
    <scope>NUCLEOTIDE SEQUENCE [LARGE SCALE GENOMIC DNA]</scope>
    <source>
        <strain evidence="2">Ribe_18-Q3-R11-54_MAXAC.273</strain>
    </source>
</reference>
<dbReference type="NCBIfam" id="TIGR04183">
    <property type="entry name" value="Por_Secre_tail"/>
    <property type="match status" value="1"/>
</dbReference>